<proteinExistence type="inferred from homology"/>
<dbReference type="GO" id="GO:0003677">
    <property type="term" value="F:DNA binding"/>
    <property type="evidence" value="ECO:0007669"/>
    <property type="project" value="UniProtKB-KW"/>
</dbReference>
<dbReference type="AlphaFoldDB" id="A0A7G6Y7V0"/>
<evidence type="ECO:0000256" key="3">
    <source>
        <dbReference type="ARBA" id="ARBA00023125"/>
    </source>
</evidence>
<dbReference type="PRINTS" id="PR00039">
    <property type="entry name" value="HTHLYSR"/>
</dbReference>
<dbReference type="GO" id="GO:0032993">
    <property type="term" value="C:protein-DNA complex"/>
    <property type="evidence" value="ECO:0007669"/>
    <property type="project" value="TreeGrafter"/>
</dbReference>
<dbReference type="Gene3D" id="3.40.190.10">
    <property type="entry name" value="Periplasmic binding protein-like II"/>
    <property type="match status" value="2"/>
</dbReference>
<dbReference type="PANTHER" id="PTHR30346">
    <property type="entry name" value="TRANSCRIPTIONAL DUAL REGULATOR HCAR-RELATED"/>
    <property type="match status" value="1"/>
</dbReference>
<dbReference type="Pfam" id="PF00126">
    <property type="entry name" value="HTH_1"/>
    <property type="match status" value="1"/>
</dbReference>
<evidence type="ECO:0000256" key="2">
    <source>
        <dbReference type="ARBA" id="ARBA00023015"/>
    </source>
</evidence>
<evidence type="ECO:0000256" key="4">
    <source>
        <dbReference type="ARBA" id="ARBA00023163"/>
    </source>
</evidence>
<dbReference type="RefSeq" id="WP_185277737.1">
    <property type="nucleotide sequence ID" value="NZ_CP043641.1"/>
</dbReference>
<comment type="similarity">
    <text evidence="1">Belongs to the LysR transcriptional regulatory family.</text>
</comment>
<evidence type="ECO:0000313" key="7">
    <source>
        <dbReference type="Proteomes" id="UP000515511"/>
    </source>
</evidence>
<gene>
    <name evidence="6" type="ORF">F1C12_05115</name>
</gene>
<organism evidence="6 7">
    <name type="scientific">Leifsonia shinshuensis</name>
    <dbReference type="NCBI Taxonomy" id="150026"/>
    <lineage>
        <taxon>Bacteria</taxon>
        <taxon>Bacillati</taxon>
        <taxon>Actinomycetota</taxon>
        <taxon>Actinomycetes</taxon>
        <taxon>Micrococcales</taxon>
        <taxon>Microbacteriaceae</taxon>
        <taxon>Leifsonia</taxon>
    </lineage>
</organism>
<keyword evidence="4" id="KW-0804">Transcription</keyword>
<protein>
    <submittedName>
        <fullName evidence="6">LysR family transcriptional regulator</fullName>
    </submittedName>
</protein>
<dbReference type="InterPro" id="IPR036388">
    <property type="entry name" value="WH-like_DNA-bd_sf"/>
</dbReference>
<dbReference type="SUPFAM" id="SSF53850">
    <property type="entry name" value="Periplasmic binding protein-like II"/>
    <property type="match status" value="1"/>
</dbReference>
<name>A0A7G6Y7V0_9MICO</name>
<dbReference type="Proteomes" id="UP000515511">
    <property type="component" value="Chromosome"/>
</dbReference>
<dbReference type="Gene3D" id="1.10.10.10">
    <property type="entry name" value="Winged helix-like DNA-binding domain superfamily/Winged helix DNA-binding domain"/>
    <property type="match status" value="1"/>
</dbReference>
<feature type="domain" description="HTH lysR-type" evidence="5">
    <location>
        <begin position="6"/>
        <end position="63"/>
    </location>
</feature>
<dbReference type="EMBL" id="CP043641">
    <property type="protein sequence ID" value="QNE34565.1"/>
    <property type="molecule type" value="Genomic_DNA"/>
</dbReference>
<keyword evidence="2" id="KW-0805">Transcription regulation</keyword>
<dbReference type="InterPro" id="IPR005119">
    <property type="entry name" value="LysR_subst-bd"/>
</dbReference>
<sequence length="313" mass="32854">MLLDDLDSHSLRVVRAIADHGSITRAAESLGYSQPAISQHLRRLEGRIGMPLVARAGRGVRLTEAGRVLARHARAVTTALDAAAGELADLRGLRTGRVRLAGFPSASSSLVPRLLNTMEAEHPGVRITYLEAEPPEAVAAVRDQTADLAITFSYPGDRVDPHRESARGLAVVPLWKDEMLVALRADHPLAAGKRVDLAELASASWIGGCPRCRGHLLELTDACGYAPRIAYETDNFIAVLRMVAEGVGVALLPALAVGSAGAVEGVVLRPTANRDHRTINLVAAAGSDAVPAIAATADVLLALDGAPWGLSAL</sequence>
<dbReference type="InterPro" id="IPR036390">
    <property type="entry name" value="WH_DNA-bd_sf"/>
</dbReference>
<dbReference type="CDD" id="cd08423">
    <property type="entry name" value="PBP2_LTTR_like_6"/>
    <property type="match status" value="1"/>
</dbReference>
<evidence type="ECO:0000313" key="6">
    <source>
        <dbReference type="EMBL" id="QNE34565.1"/>
    </source>
</evidence>
<dbReference type="PROSITE" id="PS50931">
    <property type="entry name" value="HTH_LYSR"/>
    <property type="match status" value="1"/>
</dbReference>
<evidence type="ECO:0000259" key="5">
    <source>
        <dbReference type="PROSITE" id="PS50931"/>
    </source>
</evidence>
<keyword evidence="3" id="KW-0238">DNA-binding</keyword>
<dbReference type="FunFam" id="1.10.10.10:FF:000001">
    <property type="entry name" value="LysR family transcriptional regulator"/>
    <property type="match status" value="1"/>
</dbReference>
<dbReference type="InterPro" id="IPR000847">
    <property type="entry name" value="LysR_HTH_N"/>
</dbReference>
<dbReference type="SUPFAM" id="SSF46785">
    <property type="entry name" value="Winged helix' DNA-binding domain"/>
    <property type="match status" value="1"/>
</dbReference>
<accession>A0A7G6Y7V0</accession>
<dbReference type="PANTHER" id="PTHR30346:SF29">
    <property type="entry name" value="LYSR SUBSTRATE-BINDING"/>
    <property type="match status" value="1"/>
</dbReference>
<reference evidence="7" key="1">
    <citation type="submission" date="2019-09" db="EMBL/GenBank/DDBJ databases">
        <title>Antimicrobial potential of Antarctic Bacteria.</title>
        <authorList>
            <person name="Benaud N."/>
            <person name="Edwards R.J."/>
            <person name="Ferrari B.C."/>
        </authorList>
    </citation>
    <scope>NUCLEOTIDE SEQUENCE [LARGE SCALE GENOMIC DNA]</scope>
    <source>
        <strain evidence="7">INR9</strain>
    </source>
</reference>
<dbReference type="Pfam" id="PF03466">
    <property type="entry name" value="LysR_substrate"/>
    <property type="match status" value="1"/>
</dbReference>
<evidence type="ECO:0000256" key="1">
    <source>
        <dbReference type="ARBA" id="ARBA00009437"/>
    </source>
</evidence>
<dbReference type="GO" id="GO:0003700">
    <property type="term" value="F:DNA-binding transcription factor activity"/>
    <property type="evidence" value="ECO:0007669"/>
    <property type="project" value="InterPro"/>
</dbReference>
<dbReference type="KEGG" id="lse:F1C12_05115"/>